<reference evidence="1 2" key="1">
    <citation type="submission" date="2021-08" db="EMBL/GenBank/DDBJ databases">
        <authorList>
            <person name="Tuo L."/>
        </authorList>
    </citation>
    <scope>NUCLEOTIDE SEQUENCE [LARGE SCALE GENOMIC DNA]</scope>
    <source>
        <strain evidence="1 2">JCM 31229</strain>
    </source>
</reference>
<organism evidence="1 2">
    <name type="scientific">Sphingomonas colocasiae</name>
    <dbReference type="NCBI Taxonomy" id="1848973"/>
    <lineage>
        <taxon>Bacteria</taxon>
        <taxon>Pseudomonadati</taxon>
        <taxon>Pseudomonadota</taxon>
        <taxon>Alphaproteobacteria</taxon>
        <taxon>Sphingomonadales</taxon>
        <taxon>Sphingomonadaceae</taxon>
        <taxon>Sphingomonas</taxon>
    </lineage>
</organism>
<comment type="caution">
    <text evidence="1">The sequence shown here is derived from an EMBL/GenBank/DDBJ whole genome shotgun (WGS) entry which is preliminary data.</text>
</comment>
<evidence type="ECO:0000313" key="1">
    <source>
        <dbReference type="EMBL" id="MBY8825046.1"/>
    </source>
</evidence>
<sequence>MTGARHDPDVPPAMLALPEGDAVRVASEAELRAALKTLSRTGSGGTIMLSRGPQDHVRATRRGETWSAVARRGGWWTSTTFTASMTTDHGARRARESRAAGTIWRRIAAAITAPPPEYALSTAQVETILVDYLRGGRFSIPVSGA</sequence>
<protein>
    <submittedName>
        <fullName evidence="1">Uncharacterized protein</fullName>
    </submittedName>
</protein>
<accession>A0ABS7PV65</accession>
<proteinExistence type="predicted"/>
<dbReference type="Proteomes" id="UP000706039">
    <property type="component" value="Unassembled WGS sequence"/>
</dbReference>
<keyword evidence="2" id="KW-1185">Reference proteome</keyword>
<evidence type="ECO:0000313" key="2">
    <source>
        <dbReference type="Proteomes" id="UP000706039"/>
    </source>
</evidence>
<gene>
    <name evidence="1" type="ORF">K7G82_22270</name>
</gene>
<name>A0ABS7PV65_9SPHN</name>
<dbReference type="RefSeq" id="WP_222992153.1">
    <property type="nucleotide sequence ID" value="NZ_JAINVV010000011.1"/>
</dbReference>
<dbReference type="EMBL" id="JAINVV010000011">
    <property type="protein sequence ID" value="MBY8825046.1"/>
    <property type="molecule type" value="Genomic_DNA"/>
</dbReference>